<organism evidence="9 10">
    <name type="scientific">Aquincola agrisoli</name>
    <dbReference type="NCBI Taxonomy" id="3119538"/>
    <lineage>
        <taxon>Bacteria</taxon>
        <taxon>Pseudomonadati</taxon>
        <taxon>Pseudomonadota</taxon>
        <taxon>Betaproteobacteria</taxon>
        <taxon>Burkholderiales</taxon>
        <taxon>Sphaerotilaceae</taxon>
        <taxon>Aquincola</taxon>
    </lineage>
</organism>
<feature type="domain" description="Multidrug resistance protein MdtA-like barrel-sandwich hybrid" evidence="6">
    <location>
        <begin position="63"/>
        <end position="206"/>
    </location>
</feature>
<dbReference type="Gene3D" id="2.40.420.20">
    <property type="match status" value="1"/>
</dbReference>
<comment type="similarity">
    <text evidence="2">Belongs to the membrane fusion protein (MFP) (TC 8.A.1) family.</text>
</comment>
<feature type="region of interest" description="Disordered" evidence="3">
    <location>
        <begin position="380"/>
        <end position="409"/>
    </location>
</feature>
<comment type="subcellular location">
    <subcellularLocation>
        <location evidence="1">Cell envelope</location>
    </subcellularLocation>
</comment>
<dbReference type="Gene3D" id="2.40.50.100">
    <property type="match status" value="1"/>
</dbReference>
<evidence type="ECO:0000259" key="7">
    <source>
        <dbReference type="Pfam" id="PF25944"/>
    </source>
</evidence>
<dbReference type="Gene3D" id="1.10.287.470">
    <property type="entry name" value="Helix hairpin bin"/>
    <property type="match status" value="1"/>
</dbReference>
<dbReference type="InterPro" id="IPR006143">
    <property type="entry name" value="RND_pump_MFP"/>
</dbReference>
<comment type="caution">
    <text evidence="9">The sequence shown here is derived from an EMBL/GenBank/DDBJ whole genome shotgun (WGS) entry which is preliminary data.</text>
</comment>
<dbReference type="Pfam" id="PF25967">
    <property type="entry name" value="RND-MFP_C"/>
    <property type="match status" value="1"/>
</dbReference>
<feature type="domain" description="Multidrug resistance protein MdtA-like beta-barrel" evidence="7">
    <location>
        <begin position="210"/>
        <end position="299"/>
    </location>
</feature>
<evidence type="ECO:0000313" key="9">
    <source>
        <dbReference type="EMBL" id="MEF7615822.1"/>
    </source>
</evidence>
<evidence type="ECO:0000256" key="4">
    <source>
        <dbReference type="SAM" id="SignalP"/>
    </source>
</evidence>
<name>A0AAW9QK04_9BURK</name>
<dbReference type="GO" id="GO:0005886">
    <property type="term" value="C:plasma membrane"/>
    <property type="evidence" value="ECO:0007669"/>
    <property type="project" value="UniProtKB-SubCell"/>
</dbReference>
<dbReference type="SUPFAM" id="SSF111369">
    <property type="entry name" value="HlyD-like secretion proteins"/>
    <property type="match status" value="1"/>
</dbReference>
<evidence type="ECO:0000256" key="3">
    <source>
        <dbReference type="SAM" id="MobiDB-lite"/>
    </source>
</evidence>
<evidence type="ECO:0000256" key="2">
    <source>
        <dbReference type="ARBA" id="ARBA00009477"/>
    </source>
</evidence>
<gene>
    <name evidence="9" type="ORF">V4F39_18050</name>
</gene>
<dbReference type="InterPro" id="IPR058627">
    <property type="entry name" value="MdtA-like_C"/>
</dbReference>
<feature type="domain" description="Multidrug resistance protein MdtA-like alpha-helical hairpin" evidence="5">
    <location>
        <begin position="104"/>
        <end position="172"/>
    </location>
</feature>
<dbReference type="NCBIfam" id="TIGR01730">
    <property type="entry name" value="RND_mfp"/>
    <property type="match status" value="1"/>
</dbReference>
<protein>
    <submittedName>
        <fullName evidence="9">Efflux RND transporter periplasmic adaptor subunit</fullName>
    </submittedName>
</protein>
<dbReference type="InterPro" id="IPR058626">
    <property type="entry name" value="MdtA-like_b-barrel"/>
</dbReference>
<accession>A0AAW9QK04</accession>
<dbReference type="PROSITE" id="PS51257">
    <property type="entry name" value="PROKAR_LIPOPROTEIN"/>
    <property type="match status" value="1"/>
</dbReference>
<dbReference type="InterPro" id="IPR058624">
    <property type="entry name" value="MdtA-like_HH"/>
</dbReference>
<dbReference type="Pfam" id="PF25944">
    <property type="entry name" value="Beta-barrel_RND"/>
    <property type="match status" value="1"/>
</dbReference>
<proteinExistence type="inferred from homology"/>
<dbReference type="GO" id="GO:0046677">
    <property type="term" value="P:response to antibiotic"/>
    <property type="evidence" value="ECO:0007669"/>
    <property type="project" value="TreeGrafter"/>
</dbReference>
<sequence>MGLRAAVALAAAAVLLAACGKKEEGGGAPAGGGMPPATVGVVTVQPQSVGLVNELPGRLEASRVAQVRARAAGILQKRLFREGSDVKAGQPLFTIDAAPYEAALASAQASVARAESTLVQASAQAQRLKPLVEANAVSKQDYDNAVAAQKAAEAELAAARASVQTARINRGYAQVTAPISGRIGRALVTEGALVGQGEATPLAVVQQINPMYVNFTQSTTEVLRLRKAMAAGSLAKAGTDAATVQVVLEDGSTYGRPGKLLFSDLTVDATSGQVTLRAEVPNPDGLLLPGMYVRVRLEQAQVNNAILLPQQAVTRSNQGDTVLVVGADNKPVTRQIKIGSGQNNQWVVLDGLKPGEQVIVDGFQKMMVPGAPVKAVPWAGPASAASAPAGGASAPAAAAPAASAASAGN</sequence>
<dbReference type="PANTHER" id="PTHR30158">
    <property type="entry name" value="ACRA/E-RELATED COMPONENT OF DRUG EFFLUX TRANSPORTER"/>
    <property type="match status" value="1"/>
</dbReference>
<evidence type="ECO:0000259" key="8">
    <source>
        <dbReference type="Pfam" id="PF25967"/>
    </source>
</evidence>
<dbReference type="Gene3D" id="2.40.30.170">
    <property type="match status" value="1"/>
</dbReference>
<dbReference type="GO" id="GO:0022857">
    <property type="term" value="F:transmembrane transporter activity"/>
    <property type="evidence" value="ECO:0007669"/>
    <property type="project" value="InterPro"/>
</dbReference>
<dbReference type="Proteomes" id="UP001336250">
    <property type="component" value="Unassembled WGS sequence"/>
</dbReference>
<dbReference type="Pfam" id="PF25876">
    <property type="entry name" value="HH_MFP_RND"/>
    <property type="match status" value="1"/>
</dbReference>
<keyword evidence="10" id="KW-1185">Reference proteome</keyword>
<dbReference type="AlphaFoldDB" id="A0AAW9QK04"/>
<reference evidence="9 10" key="1">
    <citation type="submission" date="2024-02" db="EMBL/GenBank/DDBJ databases">
        <title>Genome sequence of Aquincola sp. MAHUQ-54.</title>
        <authorList>
            <person name="Huq M.A."/>
        </authorList>
    </citation>
    <scope>NUCLEOTIDE SEQUENCE [LARGE SCALE GENOMIC DNA]</scope>
    <source>
        <strain evidence="9 10">MAHUQ-54</strain>
    </source>
</reference>
<dbReference type="FunFam" id="2.40.420.20:FF:000001">
    <property type="entry name" value="Efflux RND transporter periplasmic adaptor subunit"/>
    <property type="match status" value="1"/>
</dbReference>
<evidence type="ECO:0000259" key="6">
    <source>
        <dbReference type="Pfam" id="PF25917"/>
    </source>
</evidence>
<dbReference type="Pfam" id="PF25917">
    <property type="entry name" value="BSH_RND"/>
    <property type="match status" value="1"/>
</dbReference>
<dbReference type="PANTHER" id="PTHR30158:SF3">
    <property type="entry name" value="MULTIDRUG EFFLUX PUMP SUBUNIT ACRA-RELATED"/>
    <property type="match status" value="1"/>
</dbReference>
<evidence type="ECO:0000259" key="5">
    <source>
        <dbReference type="Pfam" id="PF25876"/>
    </source>
</evidence>
<feature type="chain" id="PRO_5043656546" evidence="4">
    <location>
        <begin position="18"/>
        <end position="409"/>
    </location>
</feature>
<dbReference type="InterPro" id="IPR058625">
    <property type="entry name" value="MdtA-like_BSH"/>
</dbReference>
<feature type="signal peptide" evidence="4">
    <location>
        <begin position="1"/>
        <end position="17"/>
    </location>
</feature>
<evidence type="ECO:0000256" key="1">
    <source>
        <dbReference type="ARBA" id="ARBA00004196"/>
    </source>
</evidence>
<feature type="domain" description="Multidrug resistance protein MdtA-like C-terminal permuted SH3" evidence="8">
    <location>
        <begin position="304"/>
        <end position="365"/>
    </location>
</feature>
<evidence type="ECO:0000313" key="10">
    <source>
        <dbReference type="Proteomes" id="UP001336250"/>
    </source>
</evidence>
<keyword evidence="4" id="KW-0732">Signal</keyword>
<dbReference type="EMBL" id="JAZIBG010000036">
    <property type="protein sequence ID" value="MEF7615822.1"/>
    <property type="molecule type" value="Genomic_DNA"/>
</dbReference>